<dbReference type="Proteomes" id="UP001221898">
    <property type="component" value="Unassembled WGS sequence"/>
</dbReference>
<dbReference type="SUPFAM" id="SSF53474">
    <property type="entry name" value="alpha/beta-Hydrolases"/>
    <property type="match status" value="1"/>
</dbReference>
<dbReference type="InterPro" id="IPR029058">
    <property type="entry name" value="AB_hydrolase_fold"/>
</dbReference>
<dbReference type="Gene3D" id="3.40.50.1820">
    <property type="entry name" value="alpha/beta hydrolase"/>
    <property type="match status" value="1"/>
</dbReference>
<dbReference type="AlphaFoldDB" id="A0AAD7SB24"/>
<evidence type="ECO:0000313" key="2">
    <source>
        <dbReference type="EMBL" id="KAJ8399078.1"/>
    </source>
</evidence>
<comment type="caution">
    <text evidence="2">The sequence shown here is derived from an EMBL/GenBank/DDBJ whole genome shotgun (WGS) entry which is preliminary data.</text>
</comment>
<protein>
    <recommendedName>
        <fullName evidence="1">BAAT/Acyl-CoA thioester hydrolase C-terminal domain-containing protein</fullName>
    </recommendedName>
</protein>
<feature type="domain" description="BAAT/Acyl-CoA thioester hydrolase C-terminal" evidence="1">
    <location>
        <begin position="38"/>
        <end position="206"/>
    </location>
</feature>
<sequence>MLSKVKLRLLPSPRCLFDDVVRVKVEGLVPEQQVELRAKLRDDNATVWINGCNANVMLPLHYKGMVIPPLMFDAQRAVLTKSGALDIKASINDPMAEENKGTLIPIERAEGRFLFVAAEDDKNWDSCYFAEQAIKQLRHHGKQNYEVVTYPGAGHYMETPYMPFCPSSMHRVLGQPVIWGGEPRAHAAAEVDLWKRIQLFFRSHLVEGRSCRKAQL</sequence>
<dbReference type="PANTHER" id="PTHR10824">
    <property type="entry name" value="ACYL-COENZYME A THIOESTERASE-RELATED"/>
    <property type="match status" value="1"/>
</dbReference>
<proteinExistence type="predicted"/>
<dbReference type="GO" id="GO:0006637">
    <property type="term" value="P:acyl-CoA metabolic process"/>
    <property type="evidence" value="ECO:0007669"/>
    <property type="project" value="TreeGrafter"/>
</dbReference>
<evidence type="ECO:0000259" key="1">
    <source>
        <dbReference type="Pfam" id="PF08840"/>
    </source>
</evidence>
<organism evidence="2 3">
    <name type="scientific">Aldrovandia affinis</name>
    <dbReference type="NCBI Taxonomy" id="143900"/>
    <lineage>
        <taxon>Eukaryota</taxon>
        <taxon>Metazoa</taxon>
        <taxon>Chordata</taxon>
        <taxon>Craniata</taxon>
        <taxon>Vertebrata</taxon>
        <taxon>Euteleostomi</taxon>
        <taxon>Actinopterygii</taxon>
        <taxon>Neopterygii</taxon>
        <taxon>Teleostei</taxon>
        <taxon>Notacanthiformes</taxon>
        <taxon>Halosauridae</taxon>
        <taxon>Aldrovandia</taxon>
    </lineage>
</organism>
<dbReference type="EMBL" id="JAINUG010000085">
    <property type="protein sequence ID" value="KAJ8399078.1"/>
    <property type="molecule type" value="Genomic_DNA"/>
</dbReference>
<gene>
    <name evidence="2" type="ORF">AAFF_G00414570</name>
</gene>
<evidence type="ECO:0000313" key="3">
    <source>
        <dbReference type="Proteomes" id="UP001221898"/>
    </source>
</evidence>
<dbReference type="PANTHER" id="PTHR10824:SF17">
    <property type="entry name" value="ACYL-COENZYME A THIOESTERASE 6"/>
    <property type="match status" value="1"/>
</dbReference>
<dbReference type="InterPro" id="IPR014940">
    <property type="entry name" value="BAAT_C"/>
</dbReference>
<dbReference type="GO" id="GO:0006631">
    <property type="term" value="P:fatty acid metabolic process"/>
    <property type="evidence" value="ECO:0007669"/>
    <property type="project" value="TreeGrafter"/>
</dbReference>
<dbReference type="GO" id="GO:0047617">
    <property type="term" value="F:fatty acyl-CoA hydrolase activity"/>
    <property type="evidence" value="ECO:0007669"/>
    <property type="project" value="TreeGrafter"/>
</dbReference>
<reference evidence="2" key="1">
    <citation type="journal article" date="2023" name="Science">
        <title>Genome structures resolve the early diversification of teleost fishes.</title>
        <authorList>
            <person name="Parey E."/>
            <person name="Louis A."/>
            <person name="Montfort J."/>
            <person name="Bouchez O."/>
            <person name="Roques C."/>
            <person name="Iampietro C."/>
            <person name="Lluch J."/>
            <person name="Castinel A."/>
            <person name="Donnadieu C."/>
            <person name="Desvignes T."/>
            <person name="Floi Bucao C."/>
            <person name="Jouanno E."/>
            <person name="Wen M."/>
            <person name="Mejri S."/>
            <person name="Dirks R."/>
            <person name="Jansen H."/>
            <person name="Henkel C."/>
            <person name="Chen W.J."/>
            <person name="Zahm M."/>
            <person name="Cabau C."/>
            <person name="Klopp C."/>
            <person name="Thompson A.W."/>
            <person name="Robinson-Rechavi M."/>
            <person name="Braasch I."/>
            <person name="Lecointre G."/>
            <person name="Bobe J."/>
            <person name="Postlethwait J.H."/>
            <person name="Berthelot C."/>
            <person name="Roest Crollius H."/>
            <person name="Guiguen Y."/>
        </authorList>
    </citation>
    <scope>NUCLEOTIDE SEQUENCE</scope>
    <source>
        <strain evidence="2">NC1722</strain>
    </source>
</reference>
<dbReference type="Pfam" id="PF08840">
    <property type="entry name" value="BAAT_C"/>
    <property type="match status" value="1"/>
</dbReference>
<keyword evidence="3" id="KW-1185">Reference proteome</keyword>
<name>A0AAD7SB24_9TELE</name>
<accession>A0AAD7SB24</accession>